<accession>A0ABN7W671</accession>
<organism evidence="1 2">
    <name type="scientific">Gigaspora margarita</name>
    <dbReference type="NCBI Taxonomy" id="4874"/>
    <lineage>
        <taxon>Eukaryota</taxon>
        <taxon>Fungi</taxon>
        <taxon>Fungi incertae sedis</taxon>
        <taxon>Mucoromycota</taxon>
        <taxon>Glomeromycotina</taxon>
        <taxon>Glomeromycetes</taxon>
        <taxon>Diversisporales</taxon>
        <taxon>Gigasporaceae</taxon>
        <taxon>Gigaspora</taxon>
    </lineage>
</organism>
<sequence length="57" mass="6621">FRQLHHKKPRFRLQKHISTIYKSGQREFSRTKSDISKAKSQSGYGSSVKIRGLLTES</sequence>
<name>A0ABN7W671_GIGMA</name>
<comment type="caution">
    <text evidence="1">The sequence shown here is derived from an EMBL/GenBank/DDBJ whole genome shotgun (WGS) entry which is preliminary data.</text>
</comment>
<reference evidence="1 2" key="1">
    <citation type="submission" date="2021-06" db="EMBL/GenBank/DDBJ databases">
        <authorList>
            <person name="Kallberg Y."/>
            <person name="Tangrot J."/>
            <person name="Rosling A."/>
        </authorList>
    </citation>
    <scope>NUCLEOTIDE SEQUENCE [LARGE SCALE GENOMIC DNA]</scope>
    <source>
        <strain evidence="1 2">120-4 pot B 10/14</strain>
    </source>
</reference>
<gene>
    <name evidence="1" type="ORF">GMARGA_LOCUS26852</name>
</gene>
<keyword evidence="2" id="KW-1185">Reference proteome</keyword>
<protein>
    <submittedName>
        <fullName evidence="1">9465_t:CDS:1</fullName>
    </submittedName>
</protein>
<dbReference type="Proteomes" id="UP000789901">
    <property type="component" value="Unassembled WGS sequence"/>
</dbReference>
<evidence type="ECO:0000313" key="2">
    <source>
        <dbReference type="Proteomes" id="UP000789901"/>
    </source>
</evidence>
<evidence type="ECO:0000313" key="1">
    <source>
        <dbReference type="EMBL" id="CAG8817620.1"/>
    </source>
</evidence>
<feature type="non-terminal residue" evidence="1">
    <location>
        <position position="1"/>
    </location>
</feature>
<proteinExistence type="predicted"/>
<dbReference type="EMBL" id="CAJVQB010031937">
    <property type="protein sequence ID" value="CAG8817620.1"/>
    <property type="molecule type" value="Genomic_DNA"/>
</dbReference>